<dbReference type="InterPro" id="IPR036162">
    <property type="entry name" value="Resolvase-like_N_sf"/>
</dbReference>
<dbReference type="SMART" id="SM00857">
    <property type="entry name" value="Resolvase"/>
    <property type="match status" value="1"/>
</dbReference>
<dbReference type="PANTHER" id="PTHR30461">
    <property type="entry name" value="DNA-INVERTASE FROM LAMBDOID PROPHAGE"/>
    <property type="match status" value="1"/>
</dbReference>
<dbReference type="InterPro" id="IPR025827">
    <property type="entry name" value="Zn_ribbon_recom_dom"/>
</dbReference>
<proteinExistence type="predicted"/>
<protein>
    <submittedName>
        <fullName evidence="2">Site-specific DNA recombinase</fullName>
    </submittedName>
</protein>
<evidence type="ECO:0000259" key="1">
    <source>
        <dbReference type="PROSITE" id="PS51737"/>
    </source>
</evidence>
<evidence type="ECO:0000313" key="2">
    <source>
        <dbReference type="EMBL" id="SOD62089.1"/>
    </source>
</evidence>
<dbReference type="InterPro" id="IPR011109">
    <property type="entry name" value="DNA_bind_recombinase_dom"/>
</dbReference>
<evidence type="ECO:0000313" key="3">
    <source>
        <dbReference type="Proteomes" id="UP000219072"/>
    </source>
</evidence>
<dbReference type="Pfam" id="PF07508">
    <property type="entry name" value="Recombinase"/>
    <property type="match status" value="1"/>
</dbReference>
<reference evidence="2 3" key="1">
    <citation type="submission" date="2017-09" db="EMBL/GenBank/DDBJ databases">
        <authorList>
            <person name="Ehlers B."/>
            <person name="Leendertz F.H."/>
        </authorList>
    </citation>
    <scope>NUCLEOTIDE SEQUENCE [LARGE SCALE GENOMIC DNA]</scope>
    <source>
        <strain evidence="2 3">CGMCC 4.7095</strain>
    </source>
</reference>
<dbReference type="Proteomes" id="UP000219072">
    <property type="component" value="Unassembled WGS sequence"/>
</dbReference>
<dbReference type="Pfam" id="PF13408">
    <property type="entry name" value="Zn_ribbon_recom"/>
    <property type="match status" value="1"/>
</dbReference>
<keyword evidence="3" id="KW-1185">Reference proteome</keyword>
<organism evidence="2 3">
    <name type="scientific">Streptomyces zhaozhouensis</name>
    <dbReference type="NCBI Taxonomy" id="1300267"/>
    <lineage>
        <taxon>Bacteria</taxon>
        <taxon>Bacillati</taxon>
        <taxon>Actinomycetota</taxon>
        <taxon>Actinomycetes</taxon>
        <taxon>Kitasatosporales</taxon>
        <taxon>Streptomycetaceae</taxon>
        <taxon>Streptomyces</taxon>
    </lineage>
</organism>
<dbReference type="CDD" id="cd00338">
    <property type="entry name" value="Ser_Recombinase"/>
    <property type="match status" value="1"/>
</dbReference>
<dbReference type="AlphaFoldDB" id="A0A286DTV8"/>
<dbReference type="GO" id="GO:0003677">
    <property type="term" value="F:DNA binding"/>
    <property type="evidence" value="ECO:0007669"/>
    <property type="project" value="InterPro"/>
</dbReference>
<dbReference type="Gene3D" id="3.40.50.1390">
    <property type="entry name" value="Resolvase, N-terminal catalytic domain"/>
    <property type="match status" value="1"/>
</dbReference>
<dbReference type="Gene3D" id="3.90.1750.20">
    <property type="entry name" value="Putative Large Serine Recombinase, Chain B, Domain 2"/>
    <property type="match status" value="1"/>
</dbReference>
<feature type="domain" description="Recombinase" evidence="1">
    <location>
        <begin position="170"/>
        <end position="280"/>
    </location>
</feature>
<dbReference type="EMBL" id="OCNE01000004">
    <property type="protein sequence ID" value="SOD62089.1"/>
    <property type="molecule type" value="Genomic_DNA"/>
</dbReference>
<dbReference type="OrthoDB" id="4500247at2"/>
<dbReference type="Pfam" id="PF00239">
    <property type="entry name" value="Resolvase"/>
    <property type="match status" value="1"/>
</dbReference>
<dbReference type="InterPro" id="IPR050639">
    <property type="entry name" value="SSR_resolvase"/>
</dbReference>
<sequence>MVDQPLPVISYARISSDTEKDEHGVEDQHRTNGATARRLGWSVVAEITDNDLSAAKAGVTRDGFEAMLRALRAGRLPDGGAVRGAVVVADDRLVRRAGDYERFVDALTYDDGRVYADARGPKNLYSEDVEAMGLFGVVISKIEVRKIQRRLRDNHRSRAERGVPVGGTRPFGWNEDKRTLNEAEAPYVRQAIRDLPRGKSLTAICAEWRAAGLRTSLGNEWTLRSLKLTLWNPRVCGWRNYRGEILRDEEGAPVVGQWETIVTPAEWEAVDAVFQARRGRSVGTGQEIGDVLPENHSQARHLLTGVLRCGRVHEGKMCGTALRVSRHKDCKSHLYVCPSKAAGGCGGLGRQGDLVEEYVIEAVLARLEERQARAASAEPWDGEERLARLVAKRSRLSEEWQNDAISDDVYFPGVKKIEAQLKELRAERHRRQAMAARAGETEDVRERWKGLHVSQRRALVFEALHAVIVHPAGKGRKPFNPDLLVPVWKEE</sequence>
<name>A0A286DTV8_9ACTN</name>
<dbReference type="SUPFAM" id="SSF53041">
    <property type="entry name" value="Resolvase-like"/>
    <property type="match status" value="1"/>
</dbReference>
<dbReference type="PROSITE" id="PS51737">
    <property type="entry name" value="RECOMBINASE_DNA_BIND"/>
    <property type="match status" value="1"/>
</dbReference>
<dbReference type="InterPro" id="IPR006119">
    <property type="entry name" value="Resolv_N"/>
</dbReference>
<dbReference type="PANTHER" id="PTHR30461:SF23">
    <property type="entry name" value="DNA RECOMBINASE-RELATED"/>
    <property type="match status" value="1"/>
</dbReference>
<dbReference type="InterPro" id="IPR038109">
    <property type="entry name" value="DNA_bind_recomb_sf"/>
</dbReference>
<dbReference type="GO" id="GO:0000150">
    <property type="term" value="F:DNA strand exchange activity"/>
    <property type="evidence" value="ECO:0007669"/>
    <property type="project" value="InterPro"/>
</dbReference>
<gene>
    <name evidence="2" type="ORF">SAMN06297387_104259</name>
</gene>
<accession>A0A286DTV8</accession>